<proteinExistence type="predicted"/>
<accession>A0AA36IEK3</accession>
<evidence type="ECO:0000313" key="2">
    <source>
        <dbReference type="EMBL" id="CAJ1385882.1"/>
    </source>
</evidence>
<organism evidence="2 3">
    <name type="scientific">Effrenium voratum</name>
    <dbReference type="NCBI Taxonomy" id="2562239"/>
    <lineage>
        <taxon>Eukaryota</taxon>
        <taxon>Sar</taxon>
        <taxon>Alveolata</taxon>
        <taxon>Dinophyceae</taxon>
        <taxon>Suessiales</taxon>
        <taxon>Symbiodiniaceae</taxon>
        <taxon>Effrenium</taxon>
    </lineage>
</organism>
<dbReference type="Proteomes" id="UP001178507">
    <property type="component" value="Unassembled WGS sequence"/>
</dbReference>
<feature type="region of interest" description="Disordered" evidence="1">
    <location>
        <begin position="1"/>
        <end position="71"/>
    </location>
</feature>
<sequence>DTTQPGSASALPSTAQPGTGPSTDEPSASPMPGEERPWAGLIDGGPAQHNTATIKEPQMEEEEPLTPPPCPWPPLQESCYHQPRPSTDGCWTAWDGSWWANYWDSTDQEPPDESTRVDSRHYAYSTDPAWHRNTRIFYHGMQRSPAKPSEPEQTQPEPAPHTTALALAYYSAKGDAVAIHWHSTAVAWPATTPKATPSQPLDPSEAKAIAQLDLCIHMPALVLPRTARIRGEGRELYAYYIDDRGDQCCGKPCTALPVCRFNSVCGRAVQSMWSDSHSSHKCS</sequence>
<protein>
    <submittedName>
        <fullName evidence="2">Uncharacterized protein</fullName>
    </submittedName>
</protein>
<gene>
    <name evidence="2" type="ORF">EVOR1521_LOCUS12374</name>
</gene>
<evidence type="ECO:0000313" key="3">
    <source>
        <dbReference type="Proteomes" id="UP001178507"/>
    </source>
</evidence>
<evidence type="ECO:0000256" key="1">
    <source>
        <dbReference type="SAM" id="MobiDB-lite"/>
    </source>
</evidence>
<feature type="non-terminal residue" evidence="2">
    <location>
        <position position="1"/>
    </location>
</feature>
<reference evidence="2" key="1">
    <citation type="submission" date="2023-08" db="EMBL/GenBank/DDBJ databases">
        <authorList>
            <person name="Chen Y."/>
            <person name="Shah S."/>
            <person name="Dougan E. K."/>
            <person name="Thang M."/>
            <person name="Chan C."/>
        </authorList>
    </citation>
    <scope>NUCLEOTIDE SEQUENCE</scope>
</reference>
<dbReference type="AlphaFoldDB" id="A0AA36IEK3"/>
<feature type="compositionally biased region" description="Polar residues" evidence="1">
    <location>
        <begin position="1"/>
        <end position="26"/>
    </location>
</feature>
<comment type="caution">
    <text evidence="2">The sequence shown here is derived from an EMBL/GenBank/DDBJ whole genome shotgun (WGS) entry which is preliminary data.</text>
</comment>
<dbReference type="EMBL" id="CAUJNA010001297">
    <property type="protein sequence ID" value="CAJ1385882.1"/>
    <property type="molecule type" value="Genomic_DNA"/>
</dbReference>
<keyword evidence="3" id="KW-1185">Reference proteome</keyword>
<name>A0AA36IEK3_9DINO</name>
<feature type="non-terminal residue" evidence="2">
    <location>
        <position position="283"/>
    </location>
</feature>